<dbReference type="EMBL" id="LAZR01000228">
    <property type="protein sequence ID" value="KKN80571.1"/>
    <property type="molecule type" value="Genomic_DNA"/>
</dbReference>
<proteinExistence type="predicted"/>
<evidence type="ECO:0000313" key="1">
    <source>
        <dbReference type="EMBL" id="KKN80571.1"/>
    </source>
</evidence>
<reference evidence="1" key="1">
    <citation type="journal article" date="2015" name="Nature">
        <title>Complex archaea that bridge the gap between prokaryotes and eukaryotes.</title>
        <authorList>
            <person name="Spang A."/>
            <person name="Saw J.H."/>
            <person name="Jorgensen S.L."/>
            <person name="Zaremba-Niedzwiedzka K."/>
            <person name="Martijn J."/>
            <person name="Lind A.E."/>
            <person name="van Eijk R."/>
            <person name="Schleper C."/>
            <person name="Guy L."/>
            <person name="Ettema T.J."/>
        </authorList>
    </citation>
    <scope>NUCLEOTIDE SEQUENCE</scope>
</reference>
<organism evidence="1">
    <name type="scientific">marine sediment metagenome</name>
    <dbReference type="NCBI Taxonomy" id="412755"/>
    <lineage>
        <taxon>unclassified sequences</taxon>
        <taxon>metagenomes</taxon>
        <taxon>ecological metagenomes</taxon>
    </lineage>
</organism>
<name>A0A0F9W4I9_9ZZZZ</name>
<sequence>MLITEYLVGRDDDGKPMCLVVKDVLMTDCSPGAAALVVKATRRDLVQAFIQDDGGLEFISFPDLPADVAELLSSGRSLSIVDAVDNMTIDCVLETNTPAQKVYAK</sequence>
<comment type="caution">
    <text evidence="1">The sequence shown here is derived from an EMBL/GenBank/DDBJ whole genome shotgun (WGS) entry which is preliminary data.</text>
</comment>
<gene>
    <name evidence="1" type="ORF">LCGC14_0327900</name>
</gene>
<dbReference type="AlphaFoldDB" id="A0A0F9W4I9"/>
<protein>
    <submittedName>
        <fullName evidence="1">Uncharacterized protein</fullName>
    </submittedName>
</protein>
<accession>A0A0F9W4I9</accession>